<protein>
    <submittedName>
        <fullName evidence="1">Bacteriophage resistance protein</fullName>
    </submittedName>
</protein>
<gene>
    <name evidence="1" type="primary">icd_2</name>
    <name evidence="1" type="ORF">NCTC5664_01980</name>
</gene>
<sequence>MRKIGISINNQKKIDGVNTKVHKVGNIELFNMALELISEH</sequence>
<dbReference type="EMBL" id="UHAQ01000002">
    <property type="protein sequence ID" value="SUK50635.1"/>
    <property type="molecule type" value="Genomic_DNA"/>
</dbReference>
<proteinExistence type="predicted"/>
<accession>A0A380DTT9</accession>
<dbReference type="Proteomes" id="UP000254502">
    <property type="component" value="Unassembled WGS sequence"/>
</dbReference>
<organism evidence="1 2">
    <name type="scientific">Staphylococcus aureus</name>
    <dbReference type="NCBI Taxonomy" id="1280"/>
    <lineage>
        <taxon>Bacteria</taxon>
        <taxon>Bacillati</taxon>
        <taxon>Bacillota</taxon>
        <taxon>Bacilli</taxon>
        <taxon>Bacillales</taxon>
        <taxon>Staphylococcaceae</taxon>
        <taxon>Staphylococcus</taxon>
    </lineage>
</organism>
<dbReference type="AlphaFoldDB" id="A0A380DTT9"/>
<reference evidence="1 2" key="1">
    <citation type="submission" date="2018-06" db="EMBL/GenBank/DDBJ databases">
        <authorList>
            <consortium name="Pathogen Informatics"/>
            <person name="Doyle S."/>
        </authorList>
    </citation>
    <scope>NUCLEOTIDE SEQUENCE [LARGE SCALE GENOMIC DNA]</scope>
    <source>
        <strain evidence="1 2">NCTC5664</strain>
    </source>
</reference>
<evidence type="ECO:0000313" key="2">
    <source>
        <dbReference type="Proteomes" id="UP000254502"/>
    </source>
</evidence>
<evidence type="ECO:0000313" key="1">
    <source>
        <dbReference type="EMBL" id="SUK50635.1"/>
    </source>
</evidence>
<name>A0A380DTT9_STAAU</name>